<evidence type="ECO:0000256" key="10">
    <source>
        <dbReference type="SAM" id="MobiDB-lite"/>
    </source>
</evidence>
<evidence type="ECO:0000256" key="9">
    <source>
        <dbReference type="SAM" id="Coils"/>
    </source>
</evidence>
<evidence type="ECO:0000256" key="7">
    <source>
        <dbReference type="ARBA" id="ARBA00026209"/>
    </source>
</evidence>
<dbReference type="PROSITE" id="PS50176">
    <property type="entry name" value="ARM_REPEAT"/>
    <property type="match status" value="2"/>
</dbReference>
<evidence type="ECO:0000256" key="8">
    <source>
        <dbReference type="PROSITE-ProRule" id="PRU00259"/>
    </source>
</evidence>
<evidence type="ECO:0000256" key="3">
    <source>
        <dbReference type="ARBA" id="ARBA00022554"/>
    </source>
</evidence>
<gene>
    <name evidence="11" type="ORF">PSAL00342_LOCUS4729</name>
    <name evidence="12" type="ORF">PSAL00342_LOCUS4730</name>
</gene>
<keyword evidence="5" id="KW-0472">Membrane</keyword>
<keyword evidence="6" id="KW-0449">Lipoprotein</keyword>
<keyword evidence="4" id="KW-0677">Repeat</keyword>
<organism evidence="12">
    <name type="scientific">Picocystis salinarum</name>
    <dbReference type="NCBI Taxonomy" id="88271"/>
    <lineage>
        <taxon>Eukaryota</taxon>
        <taxon>Viridiplantae</taxon>
        <taxon>Chlorophyta</taxon>
        <taxon>Picocystophyceae</taxon>
        <taxon>Picocystales</taxon>
        <taxon>Picocystaceae</taxon>
        <taxon>Picocystis</taxon>
    </lineage>
</organism>
<feature type="region of interest" description="Disordered" evidence="10">
    <location>
        <begin position="1"/>
        <end position="35"/>
    </location>
</feature>
<feature type="compositionally biased region" description="Basic and acidic residues" evidence="10">
    <location>
        <begin position="77"/>
        <end position="92"/>
    </location>
</feature>
<keyword evidence="3" id="KW-0926">Vacuole</keyword>
<dbReference type="PANTHER" id="PTHR47249">
    <property type="entry name" value="VACUOLAR PROTEIN 8"/>
    <property type="match status" value="1"/>
</dbReference>
<feature type="region of interest" description="Disordered" evidence="10">
    <location>
        <begin position="67"/>
        <end position="97"/>
    </location>
</feature>
<dbReference type="InterPro" id="IPR000225">
    <property type="entry name" value="Armadillo"/>
</dbReference>
<evidence type="ECO:0000313" key="11">
    <source>
        <dbReference type="EMBL" id="CAE0610894.1"/>
    </source>
</evidence>
<evidence type="ECO:0000256" key="1">
    <source>
        <dbReference type="ARBA" id="ARBA00004592"/>
    </source>
</evidence>
<comment type="similarity">
    <text evidence="2">Belongs to the beta-catenin family.</text>
</comment>
<dbReference type="Gene3D" id="1.25.10.10">
    <property type="entry name" value="Leucine-rich Repeat Variant"/>
    <property type="match status" value="1"/>
</dbReference>
<evidence type="ECO:0000313" key="12">
    <source>
        <dbReference type="EMBL" id="CAE0610895.1"/>
    </source>
</evidence>
<dbReference type="EMBL" id="HBIS01005237">
    <property type="protein sequence ID" value="CAE0610894.1"/>
    <property type="molecule type" value="Transcribed_RNA"/>
</dbReference>
<feature type="repeat" description="ARM" evidence="8">
    <location>
        <begin position="374"/>
        <end position="418"/>
    </location>
</feature>
<dbReference type="AlphaFoldDB" id="A0A6U9R2Q9"/>
<dbReference type="GO" id="GO:0071562">
    <property type="term" value="P:nucleus-vacuole junction assembly"/>
    <property type="evidence" value="ECO:0007669"/>
    <property type="project" value="InterPro"/>
</dbReference>
<evidence type="ECO:0000256" key="5">
    <source>
        <dbReference type="ARBA" id="ARBA00023136"/>
    </source>
</evidence>
<dbReference type="EMBL" id="HBIS01005238">
    <property type="protein sequence ID" value="CAE0610895.1"/>
    <property type="molecule type" value="Transcribed_RNA"/>
</dbReference>
<dbReference type="GO" id="GO:0043495">
    <property type="term" value="F:protein-membrane adaptor activity"/>
    <property type="evidence" value="ECO:0007669"/>
    <property type="project" value="InterPro"/>
</dbReference>
<reference evidence="12" key="1">
    <citation type="submission" date="2021-01" db="EMBL/GenBank/DDBJ databases">
        <authorList>
            <person name="Corre E."/>
            <person name="Pelletier E."/>
            <person name="Niang G."/>
            <person name="Scheremetjew M."/>
            <person name="Finn R."/>
            <person name="Kale V."/>
            <person name="Holt S."/>
            <person name="Cochrane G."/>
            <person name="Meng A."/>
            <person name="Brown T."/>
            <person name="Cohen L."/>
        </authorList>
    </citation>
    <scope>NUCLEOTIDE SEQUENCE</scope>
    <source>
        <strain evidence="12">CCMP1897</strain>
    </source>
</reference>
<dbReference type="Pfam" id="PF00514">
    <property type="entry name" value="Arm"/>
    <property type="match status" value="2"/>
</dbReference>
<evidence type="ECO:0000256" key="6">
    <source>
        <dbReference type="ARBA" id="ARBA00023288"/>
    </source>
</evidence>
<keyword evidence="9" id="KW-0175">Coiled coil</keyword>
<dbReference type="InterPro" id="IPR011989">
    <property type="entry name" value="ARM-like"/>
</dbReference>
<feature type="region of interest" description="Disordered" evidence="10">
    <location>
        <begin position="111"/>
        <end position="133"/>
    </location>
</feature>
<dbReference type="GO" id="GO:0005774">
    <property type="term" value="C:vacuolar membrane"/>
    <property type="evidence" value="ECO:0007669"/>
    <property type="project" value="UniProtKB-SubCell"/>
</dbReference>
<dbReference type="SUPFAM" id="SSF48371">
    <property type="entry name" value="ARM repeat"/>
    <property type="match status" value="1"/>
</dbReference>
<dbReference type="SMART" id="SM00185">
    <property type="entry name" value="ARM"/>
    <property type="match status" value="3"/>
</dbReference>
<feature type="compositionally biased region" description="Polar residues" evidence="10">
    <location>
        <begin position="210"/>
        <end position="234"/>
    </location>
</feature>
<feature type="coiled-coil region" evidence="9">
    <location>
        <begin position="154"/>
        <end position="202"/>
    </location>
</feature>
<accession>A0A6U9R2Q9</accession>
<evidence type="ECO:0000256" key="4">
    <source>
        <dbReference type="ARBA" id="ARBA00022737"/>
    </source>
</evidence>
<feature type="region of interest" description="Disordered" evidence="10">
    <location>
        <begin position="208"/>
        <end position="250"/>
    </location>
</feature>
<feature type="repeat" description="ARM" evidence="8">
    <location>
        <begin position="417"/>
        <end position="460"/>
    </location>
</feature>
<protein>
    <recommendedName>
        <fullName evidence="7">Vacuolar protein 8</fullName>
    </recommendedName>
</protein>
<proteinExistence type="inferred from homology"/>
<comment type="subcellular location">
    <subcellularLocation>
        <location evidence="1">Vacuole membrane</location>
        <topology evidence="1">Lipid-anchor</topology>
    </subcellularLocation>
</comment>
<dbReference type="InterPro" id="IPR016024">
    <property type="entry name" value="ARM-type_fold"/>
</dbReference>
<sequence>MVDVQHPVRLGSGPGSAPSTPNRSHTLKQEDCSTIDQEFARLRPFDEDRDYKAPMVHAATESKISCKISTDSEEVDANARTREPRTSEESKSPKFVVHSSSAILNPELAQDQKTGKTVLPRSASDHDVGSSPQVVSLRERVENQTLIMEMETTIEDLQYQLQASSIDLSRLRKELTDKRIQAEKDRRTIQQLSDEVHELREALCHFENQPHPSTSQQPDQHEFSTPQKTGTLSSAKLHDSSKYSVNSNKNCKSCRRTSMDAQELSQYPSFSYVYSSELGSNRKIEFKLRGSHRSTLSFSSDDGDSECTTSTAIGESADLKSCLTQTREALTMFGPAPLLHIIQSGDAGLRSIAAKSLADLSEQATAKQEMASNDGIPILLQALTESSFDSSTATHLAAILANIATESSTHSRLVKHGGVTVLQHLLQTSTSEECKCMAAGALSNVCTNRSIDRALVESGVLRVLVNAISSPNKKLVAHAVRGLANIFPALDNTDEHVTEDFVVSLLLLCGSSDISVVRHVAIILYYISKSSETRSVVISLNGLSIIESMTVVKKRSIDKLAQMILAHFSANE</sequence>
<dbReference type="PANTHER" id="PTHR47249:SF1">
    <property type="entry name" value="VACUOLAR PROTEIN 8"/>
    <property type="match status" value="1"/>
</dbReference>
<dbReference type="InterPro" id="IPR045156">
    <property type="entry name" value="Vac8"/>
</dbReference>
<evidence type="ECO:0000256" key="2">
    <source>
        <dbReference type="ARBA" id="ARBA00005462"/>
    </source>
</evidence>
<name>A0A6U9R2Q9_9CHLO</name>